<dbReference type="PRINTS" id="PR00439">
    <property type="entry name" value="11SGLOBULIN"/>
</dbReference>
<gene>
    <name evidence="6" type="ORF">SHERM_05585</name>
</gene>
<keyword evidence="7" id="KW-1185">Reference proteome</keyword>
<evidence type="ECO:0000256" key="2">
    <source>
        <dbReference type="ARBA" id="ARBA00022761"/>
    </source>
</evidence>
<name>A0A9N7RPG5_STRHE</name>
<dbReference type="EMBL" id="CACSLK010031421">
    <property type="protein sequence ID" value="CAA0839014.1"/>
    <property type="molecule type" value="Genomic_DNA"/>
</dbReference>
<dbReference type="Pfam" id="PF00190">
    <property type="entry name" value="Cupin_1"/>
    <property type="match status" value="2"/>
</dbReference>
<evidence type="ECO:0000256" key="4">
    <source>
        <dbReference type="ARBA" id="ARBA00023157"/>
    </source>
</evidence>
<dbReference type="PANTHER" id="PTHR31189:SF45">
    <property type="entry name" value="OS09G0552500 PROTEIN"/>
    <property type="match status" value="1"/>
</dbReference>
<evidence type="ECO:0000259" key="5">
    <source>
        <dbReference type="SMART" id="SM00835"/>
    </source>
</evidence>
<keyword evidence="3" id="KW-0708">Seed storage protein</keyword>
<evidence type="ECO:0000313" key="6">
    <source>
        <dbReference type="EMBL" id="CAA0839014.1"/>
    </source>
</evidence>
<reference evidence="6" key="1">
    <citation type="submission" date="2019-12" db="EMBL/GenBank/DDBJ databases">
        <authorList>
            <person name="Scholes J."/>
        </authorList>
    </citation>
    <scope>NUCLEOTIDE SEQUENCE</scope>
</reference>
<dbReference type="InterPro" id="IPR011051">
    <property type="entry name" value="RmlC_Cupin_sf"/>
</dbReference>
<dbReference type="InterPro" id="IPR006045">
    <property type="entry name" value="Cupin_1"/>
</dbReference>
<evidence type="ECO:0000256" key="3">
    <source>
        <dbReference type="ARBA" id="ARBA00023129"/>
    </source>
</evidence>
<feature type="domain" description="Cupin type-1" evidence="5">
    <location>
        <begin position="3"/>
        <end position="159"/>
    </location>
</feature>
<accession>A0A9N7RPG5</accession>
<dbReference type="GO" id="GO:0045735">
    <property type="term" value="F:nutrient reservoir activity"/>
    <property type="evidence" value="ECO:0007669"/>
    <property type="project" value="UniProtKB-KW"/>
</dbReference>
<dbReference type="Gene3D" id="2.60.120.10">
    <property type="entry name" value="Jelly Rolls"/>
    <property type="match status" value="2"/>
</dbReference>
<dbReference type="Proteomes" id="UP001153555">
    <property type="component" value="Unassembled WGS sequence"/>
</dbReference>
<protein>
    <submittedName>
        <fullName evidence="6">RmlC-like cupins superfamily protein</fullName>
    </submittedName>
</protein>
<dbReference type="InterPro" id="IPR006044">
    <property type="entry name" value="11S_seedstore_pln"/>
</dbReference>
<dbReference type="PANTHER" id="PTHR31189">
    <property type="entry name" value="OS03G0336100 PROTEIN-RELATED"/>
    <property type="match status" value="1"/>
</dbReference>
<comment type="caution">
    <text evidence="6">The sequence shown here is derived from an EMBL/GenBank/DDBJ whole genome shotgun (WGS) entry which is preliminary data.</text>
</comment>
<evidence type="ECO:0000313" key="7">
    <source>
        <dbReference type="Proteomes" id="UP001153555"/>
    </source>
</evidence>
<keyword evidence="2" id="KW-0758">Storage protein</keyword>
<sequence>MALNLSPQAADTSVYEGEGGGYYAWTPSNFPVLAQLAVGAGKLVLRPRGFALPHYANSFKIGYVVQGTCTVGLLQPNNRQETVVKVREGDAIPVPMGSISWWFNGGDSDMTIIFLGETKQSYNPGQFDYFFLTGALGALGAFSTEFTSKLYNLDQPESKKLAKSQTAALILKLGEEISMPDQSNCHDREYVANLLDLIRSDKSCCPKPVARADVTADNFGLLEKIGLSASLVRLGPNSVLGPSYSTDGSTRVIYVLKGGGRVQVVGLNGSLALDDDVREEHVLVVPRFFAVALFAGEKGMEFYAVTTSSRPEEGELVGIRSAWTGLSSPVLQASLNVSPEFVKIFKSRNEEDKSSI</sequence>
<dbReference type="CDD" id="cd02242">
    <property type="entry name" value="cupin_11S_legumin_N"/>
    <property type="match status" value="1"/>
</dbReference>
<dbReference type="AlphaFoldDB" id="A0A9N7RPG5"/>
<organism evidence="6 7">
    <name type="scientific">Striga hermonthica</name>
    <name type="common">Purple witchweed</name>
    <name type="synonym">Buchnera hermonthica</name>
    <dbReference type="NCBI Taxonomy" id="68872"/>
    <lineage>
        <taxon>Eukaryota</taxon>
        <taxon>Viridiplantae</taxon>
        <taxon>Streptophyta</taxon>
        <taxon>Embryophyta</taxon>
        <taxon>Tracheophyta</taxon>
        <taxon>Spermatophyta</taxon>
        <taxon>Magnoliopsida</taxon>
        <taxon>eudicotyledons</taxon>
        <taxon>Gunneridae</taxon>
        <taxon>Pentapetalae</taxon>
        <taxon>asterids</taxon>
        <taxon>lamiids</taxon>
        <taxon>Lamiales</taxon>
        <taxon>Orobanchaceae</taxon>
        <taxon>Buchnereae</taxon>
        <taxon>Striga</taxon>
    </lineage>
</organism>
<dbReference type="CDD" id="cd02243">
    <property type="entry name" value="cupin_11S_legumin_C"/>
    <property type="match status" value="1"/>
</dbReference>
<proteinExistence type="inferred from homology"/>
<keyword evidence="4" id="KW-1015">Disulfide bond</keyword>
<dbReference type="InterPro" id="IPR014710">
    <property type="entry name" value="RmlC-like_jellyroll"/>
</dbReference>
<evidence type="ECO:0000256" key="1">
    <source>
        <dbReference type="ARBA" id="ARBA00007178"/>
    </source>
</evidence>
<feature type="domain" description="Cupin type-1" evidence="5">
    <location>
        <begin position="207"/>
        <end position="343"/>
    </location>
</feature>
<dbReference type="SUPFAM" id="SSF51182">
    <property type="entry name" value="RmlC-like cupins"/>
    <property type="match status" value="1"/>
</dbReference>
<dbReference type="SMART" id="SM00835">
    <property type="entry name" value="Cupin_1"/>
    <property type="match status" value="2"/>
</dbReference>
<dbReference type="InterPro" id="IPR050253">
    <property type="entry name" value="Seed_Storage-Functional"/>
</dbReference>
<comment type="similarity">
    <text evidence="1">Belongs to the 11S seed storage protein (globulins) family.</text>
</comment>
<dbReference type="OrthoDB" id="735591at2759"/>